<protein>
    <submittedName>
        <fullName evidence="1">Uncharacterized protein</fullName>
    </submittedName>
</protein>
<name>A0ACC8X8E0_9FIRM</name>
<comment type="caution">
    <text evidence="1">The sequence shown here is derived from an EMBL/GenBank/DDBJ whole genome shotgun (WGS) entry which is preliminary data.</text>
</comment>
<evidence type="ECO:0000313" key="2">
    <source>
        <dbReference type="Proteomes" id="UP000188605"/>
    </source>
</evidence>
<sequence>METIGLIGVGTMGRLMTECMKKAGYTVVAMDTSEASKKFCADNNVEVVETKAELAKKTKKIICSLPSPKISKIIAKELAEVITAEHIVTDTSTMAPTDVEEIAAIYANSPGTFVEGGILGRPSMVGHWTLVMGGDKAAVEALKPALLTFCAKVVHAGKVTSGSTIKVLNNALFGIINAGVCEVFVAVENAGIDQKVFYDIVSTSQSATNCGVFKEIGNRIVTNKYDEPNATIDIAVKDTLCGQQIAQNAGMSPTLISTTLQAFENTAYLGLGKEDTSALYKYLRQVYPNPNK</sequence>
<keyword evidence="2" id="KW-1185">Reference proteome</keyword>
<accession>A0ACC8X8E0</accession>
<organism evidence="1 2">
    <name type="scientific">Candidatus Epulonipiscium fishelsonii</name>
    <dbReference type="NCBI Taxonomy" id="77094"/>
    <lineage>
        <taxon>Bacteria</taxon>
        <taxon>Bacillati</taxon>
        <taxon>Bacillota</taxon>
        <taxon>Clostridia</taxon>
        <taxon>Lachnospirales</taxon>
        <taxon>Lachnospiraceae</taxon>
        <taxon>Candidatus Epulonipiscium</taxon>
    </lineage>
</organism>
<proteinExistence type="predicted"/>
<dbReference type="Proteomes" id="UP000188605">
    <property type="component" value="Unassembled WGS sequence"/>
</dbReference>
<gene>
    <name evidence="1" type="ORF">AN396_10970</name>
</gene>
<evidence type="ECO:0000313" key="1">
    <source>
        <dbReference type="EMBL" id="ONI38373.1"/>
    </source>
</evidence>
<dbReference type="EMBL" id="LJDB01000089">
    <property type="protein sequence ID" value="ONI38373.1"/>
    <property type="molecule type" value="Genomic_DNA"/>
</dbReference>
<reference evidence="1" key="1">
    <citation type="submission" date="2016-08" db="EMBL/GenBank/DDBJ databases">
        <authorList>
            <person name="Ngugi D.K."/>
            <person name="Miyake S."/>
            <person name="Stingl U."/>
        </authorList>
    </citation>
    <scope>NUCLEOTIDE SEQUENCE</scope>
    <source>
        <strain evidence="1">SCG-B11WGA-EpuloA1</strain>
    </source>
</reference>